<keyword evidence="3" id="KW-0413">Isomerase</keyword>
<protein>
    <submittedName>
        <fullName evidence="3">GH13_26 / GH13 / GH13_20 / GH13_36</fullName>
        <ecNumber evidence="3">5.4.99.15</ecNumber>
    </submittedName>
</protein>
<dbReference type="GO" id="GO:0030980">
    <property type="term" value="P:alpha-glucan catabolic process"/>
    <property type="evidence" value="ECO:0007669"/>
    <property type="project" value="TreeGrafter"/>
</dbReference>
<dbReference type="InterPro" id="IPR017853">
    <property type="entry name" value="GH"/>
</dbReference>
<dbReference type="EC" id="5.4.99.15" evidence="3"/>
<dbReference type="GO" id="GO:0005992">
    <property type="term" value="P:trehalose biosynthetic process"/>
    <property type="evidence" value="ECO:0007669"/>
    <property type="project" value="TreeGrafter"/>
</dbReference>
<gene>
    <name evidence="3" type="ORF">AVDCRST_MAG31-758</name>
</gene>
<dbReference type="PANTHER" id="PTHR10357">
    <property type="entry name" value="ALPHA-AMYLASE FAMILY MEMBER"/>
    <property type="match status" value="1"/>
</dbReference>
<name>A0A6J4SWM3_9SPHN</name>
<feature type="domain" description="Glycosyl hydrolase family 13 catalytic" evidence="2">
    <location>
        <begin position="7"/>
        <end position="267"/>
    </location>
</feature>
<reference evidence="3" key="1">
    <citation type="submission" date="2020-02" db="EMBL/GenBank/DDBJ databases">
        <authorList>
            <person name="Meier V. D."/>
        </authorList>
    </citation>
    <scope>NUCLEOTIDE SEQUENCE</scope>
    <source>
        <strain evidence="3">AVDCRST_MAG31</strain>
    </source>
</reference>
<dbReference type="Gene3D" id="3.30.1590.10">
    <property type="entry name" value="Maltooligosyl trehalose synthase, domain 2"/>
    <property type="match status" value="1"/>
</dbReference>
<dbReference type="InterPro" id="IPR006047">
    <property type="entry name" value="GH13_cat_dom"/>
</dbReference>
<evidence type="ECO:0000256" key="1">
    <source>
        <dbReference type="SAM" id="MobiDB-lite"/>
    </source>
</evidence>
<dbReference type="AlphaFoldDB" id="A0A6J4SWM3"/>
<evidence type="ECO:0000313" key="3">
    <source>
        <dbReference type="EMBL" id="CAA9507454.1"/>
    </source>
</evidence>
<evidence type="ECO:0000259" key="2">
    <source>
        <dbReference type="SMART" id="SM00642"/>
    </source>
</evidence>
<dbReference type="Pfam" id="PF00128">
    <property type="entry name" value="Alpha-amylase"/>
    <property type="match status" value="1"/>
</dbReference>
<feature type="compositionally biased region" description="Pro residues" evidence="1">
    <location>
        <begin position="239"/>
        <end position="261"/>
    </location>
</feature>
<dbReference type="PANTHER" id="PTHR10357:SF216">
    <property type="entry name" value="MALTOOLIGOSYL TREHALOSE SYNTHASE-RELATED"/>
    <property type="match status" value="1"/>
</dbReference>
<proteinExistence type="predicted"/>
<dbReference type="SUPFAM" id="SSF51445">
    <property type="entry name" value="(Trans)glycosidases"/>
    <property type="match status" value="1"/>
</dbReference>
<dbReference type="GO" id="GO:0047470">
    <property type="term" value="F:(1,4)-alpha-D-glucan 1-alpha-D-glucosylmutase activity"/>
    <property type="evidence" value="ECO:0007669"/>
    <property type="project" value="UniProtKB-EC"/>
</dbReference>
<dbReference type="Gene3D" id="3.20.20.80">
    <property type="entry name" value="Glycosidases"/>
    <property type="match status" value="1"/>
</dbReference>
<organism evidence="3">
    <name type="scientific">uncultured Sphingomonas sp</name>
    <dbReference type="NCBI Taxonomy" id="158754"/>
    <lineage>
        <taxon>Bacteria</taxon>
        <taxon>Pseudomonadati</taxon>
        <taxon>Pseudomonadota</taxon>
        <taxon>Alphaproteobacteria</taxon>
        <taxon>Sphingomonadales</taxon>
        <taxon>Sphingomonadaceae</taxon>
        <taxon>Sphingomonas</taxon>
        <taxon>environmental samples</taxon>
    </lineage>
</organism>
<accession>A0A6J4SWM3</accession>
<feature type="region of interest" description="Disordered" evidence="1">
    <location>
        <begin position="231"/>
        <end position="267"/>
    </location>
</feature>
<dbReference type="SMART" id="SM00642">
    <property type="entry name" value="Aamy"/>
    <property type="match status" value="1"/>
</dbReference>
<dbReference type="EMBL" id="CADCWA010000050">
    <property type="protein sequence ID" value="CAA9507454.1"/>
    <property type="molecule type" value="Genomic_DNA"/>
</dbReference>
<sequence>MSIPRATARLQLHKDFNFDQAAETVPYYAALGASHIYASPILTARSGSTHGYDIVDPTRINPELGGEEGLRRFVARIRAAGMGLILDIVPNHMGVGPENPWWQHVLEWGEGSPYARWFDIDWRPTDETLQGKVMAPFLGKPYGDVLAAGEIALQFDRTRGKFFAAYYSHRFPIAPVDYAGILRAAGSDRLIDAIATFEEGRDAHGTSGNITQQNADIGFGLLREAGLAEEGRAAFDAPPAAPDARPPPATPPRHRPPPAPSPRASGR</sequence>